<reference evidence="1" key="1">
    <citation type="submission" date="2020-09" db="EMBL/GenBank/DDBJ databases">
        <title>Genome-Enabled Discovery of Anthraquinone Biosynthesis in Senna tora.</title>
        <authorList>
            <person name="Kang S.-H."/>
            <person name="Pandey R.P."/>
            <person name="Lee C.-M."/>
            <person name="Sim J.-S."/>
            <person name="Jeong J.-T."/>
            <person name="Choi B.-S."/>
            <person name="Jung M."/>
            <person name="Ginzburg D."/>
            <person name="Zhao K."/>
            <person name="Won S.Y."/>
            <person name="Oh T.-J."/>
            <person name="Yu Y."/>
            <person name="Kim N.-H."/>
            <person name="Lee O.R."/>
            <person name="Lee T.-H."/>
            <person name="Bashyal P."/>
            <person name="Kim T.-S."/>
            <person name="Lee W.-H."/>
            <person name="Kawkins C."/>
            <person name="Kim C.-K."/>
            <person name="Kim J.S."/>
            <person name="Ahn B.O."/>
            <person name="Rhee S.Y."/>
            <person name="Sohng J.K."/>
        </authorList>
    </citation>
    <scope>NUCLEOTIDE SEQUENCE</scope>
    <source>
        <tissue evidence="1">Leaf</tissue>
    </source>
</reference>
<dbReference type="AlphaFoldDB" id="A0A834U0Y9"/>
<dbReference type="OrthoDB" id="1910345at2759"/>
<evidence type="ECO:0000313" key="2">
    <source>
        <dbReference type="Proteomes" id="UP000634136"/>
    </source>
</evidence>
<name>A0A834U0Y9_9FABA</name>
<evidence type="ECO:0000313" key="1">
    <source>
        <dbReference type="EMBL" id="KAF7829750.1"/>
    </source>
</evidence>
<dbReference type="Proteomes" id="UP000634136">
    <property type="component" value="Unassembled WGS sequence"/>
</dbReference>
<accession>A0A834U0Y9</accession>
<keyword evidence="2" id="KW-1185">Reference proteome</keyword>
<proteinExistence type="predicted"/>
<protein>
    <submittedName>
        <fullName evidence="1">Glycine dehydrogenase</fullName>
    </submittedName>
</protein>
<dbReference type="EMBL" id="JAAIUW010000005">
    <property type="protein sequence ID" value="KAF7829750.1"/>
    <property type="molecule type" value="Genomic_DNA"/>
</dbReference>
<gene>
    <name evidence="1" type="ORF">G2W53_012083</name>
</gene>
<organism evidence="1 2">
    <name type="scientific">Senna tora</name>
    <dbReference type="NCBI Taxonomy" id="362788"/>
    <lineage>
        <taxon>Eukaryota</taxon>
        <taxon>Viridiplantae</taxon>
        <taxon>Streptophyta</taxon>
        <taxon>Embryophyta</taxon>
        <taxon>Tracheophyta</taxon>
        <taxon>Spermatophyta</taxon>
        <taxon>Magnoliopsida</taxon>
        <taxon>eudicotyledons</taxon>
        <taxon>Gunneridae</taxon>
        <taxon>Pentapetalae</taxon>
        <taxon>rosids</taxon>
        <taxon>fabids</taxon>
        <taxon>Fabales</taxon>
        <taxon>Fabaceae</taxon>
        <taxon>Caesalpinioideae</taxon>
        <taxon>Cassia clade</taxon>
        <taxon>Senna</taxon>
    </lineage>
</organism>
<sequence length="122" mass="13700">MRFEEGKRNWSVYDSKRIIAATSEALMAETNSAISKLEYGRATVLLDSSWCSSAPNKSSDESLTHQRDDDYISDKVCKAGHAALAAGNLDEALDYLNRLIRYLSQFPRIVMFCIFLAIPCLK</sequence>
<comment type="caution">
    <text evidence="1">The sequence shown here is derived from an EMBL/GenBank/DDBJ whole genome shotgun (WGS) entry which is preliminary data.</text>
</comment>